<protein>
    <submittedName>
        <fullName evidence="1">Uncharacterized protein</fullName>
    </submittedName>
</protein>
<dbReference type="EMBL" id="CP012752">
    <property type="protein sequence ID" value="ALG11840.1"/>
    <property type="molecule type" value="Genomic_DNA"/>
</dbReference>
<evidence type="ECO:0000313" key="1">
    <source>
        <dbReference type="EMBL" id="ALG11840.1"/>
    </source>
</evidence>
<keyword evidence="2" id="KW-1185">Reference proteome</keyword>
<proteinExistence type="predicted"/>
<organism evidence="1 2">
    <name type="scientific">Kibdelosporangium phytohabitans</name>
    <dbReference type="NCBI Taxonomy" id="860235"/>
    <lineage>
        <taxon>Bacteria</taxon>
        <taxon>Bacillati</taxon>
        <taxon>Actinomycetota</taxon>
        <taxon>Actinomycetes</taxon>
        <taxon>Pseudonocardiales</taxon>
        <taxon>Pseudonocardiaceae</taxon>
        <taxon>Kibdelosporangium</taxon>
    </lineage>
</organism>
<accession>A0A0N9I7P4</accession>
<name>A0A0N9I7P4_9PSEU</name>
<dbReference type="STRING" id="860235.AOZ06_37645"/>
<dbReference type="KEGG" id="kphy:AOZ06_37645"/>
<dbReference type="AlphaFoldDB" id="A0A0N9I7P4"/>
<reference evidence="1 2" key="1">
    <citation type="submission" date="2015-07" db="EMBL/GenBank/DDBJ databases">
        <title>Genome sequencing of Kibdelosporangium phytohabitans.</title>
        <authorList>
            <person name="Qin S."/>
            <person name="Xing K."/>
        </authorList>
    </citation>
    <scope>NUCLEOTIDE SEQUENCE [LARGE SCALE GENOMIC DNA]</scope>
    <source>
        <strain evidence="1 2">KLBMP1111</strain>
    </source>
</reference>
<sequence>MQAGADRVRVLRLGLVADPRWSRTGDDGRRLIALVIIRARPDLGTADIVADGVRDPRSPLEQLLALQVAHRMLDQMSTTDRARLRSALRVAQSHGRSVELSDTRSRLAAQLAARLPEVA</sequence>
<gene>
    <name evidence="1" type="ORF">AOZ06_37645</name>
</gene>
<evidence type="ECO:0000313" key="2">
    <source>
        <dbReference type="Proteomes" id="UP000063699"/>
    </source>
</evidence>
<dbReference type="Proteomes" id="UP000063699">
    <property type="component" value="Chromosome"/>
</dbReference>